<dbReference type="CDD" id="cd09123">
    <property type="entry name" value="PLDc_Tdp1_2"/>
    <property type="match status" value="1"/>
</dbReference>
<evidence type="ECO:0000256" key="3">
    <source>
        <dbReference type="ARBA" id="ARBA00022722"/>
    </source>
</evidence>
<evidence type="ECO:0000256" key="4">
    <source>
        <dbReference type="ARBA" id="ARBA00022763"/>
    </source>
</evidence>
<evidence type="ECO:0000259" key="12">
    <source>
        <dbReference type="PROSITE" id="PS50003"/>
    </source>
</evidence>
<feature type="site" description="Interaction with DNA" evidence="11">
    <location>
        <position position="175"/>
    </location>
</feature>
<evidence type="ECO:0000256" key="7">
    <source>
        <dbReference type="ARBA" id="ARBA00023204"/>
    </source>
</evidence>
<dbReference type="Pfam" id="PF06087">
    <property type="entry name" value="Tyr-DNA_phospho"/>
    <property type="match status" value="1"/>
</dbReference>
<accession>A0A9W6XPT5</accession>
<evidence type="ECO:0000256" key="2">
    <source>
        <dbReference type="ARBA" id="ARBA00010205"/>
    </source>
</evidence>
<comment type="caution">
    <text evidence="13">The sequence shown here is derived from an EMBL/GenBank/DDBJ whole genome shotgun (WGS) entry which is preliminary data.</text>
</comment>
<dbReference type="GO" id="GO:0017005">
    <property type="term" value="F:3'-tyrosyl-DNA phosphodiesterase activity"/>
    <property type="evidence" value="ECO:0007669"/>
    <property type="project" value="TreeGrafter"/>
</dbReference>
<dbReference type="InterPro" id="IPR001849">
    <property type="entry name" value="PH_domain"/>
</dbReference>
<feature type="domain" description="PH" evidence="12">
    <location>
        <begin position="582"/>
        <end position="715"/>
    </location>
</feature>
<gene>
    <name evidence="13" type="ORF">Pfra01_001522500</name>
</gene>
<name>A0A9W6XPT5_9STRA</name>
<comment type="subcellular location">
    <subcellularLocation>
        <location evidence="1">Nucleus</location>
    </subcellularLocation>
</comment>
<evidence type="ECO:0000256" key="1">
    <source>
        <dbReference type="ARBA" id="ARBA00004123"/>
    </source>
</evidence>
<evidence type="ECO:0000256" key="11">
    <source>
        <dbReference type="PIRSR" id="PIRSR610347-3"/>
    </source>
</evidence>
<dbReference type="GO" id="GO:0004527">
    <property type="term" value="F:exonuclease activity"/>
    <property type="evidence" value="ECO:0007669"/>
    <property type="project" value="UniProtKB-KW"/>
</dbReference>
<dbReference type="PANTHER" id="PTHR12415:SF0">
    <property type="entry name" value="TYROSYL-DNA PHOSPHODIESTERASE 1"/>
    <property type="match status" value="1"/>
</dbReference>
<proteinExistence type="inferred from homology"/>
<evidence type="ECO:0000256" key="10">
    <source>
        <dbReference type="PIRSR" id="PIRSR610347-2"/>
    </source>
</evidence>
<comment type="similarity">
    <text evidence="2">Belongs to the tyrosyl-DNA phosphodiesterase family.</text>
</comment>
<dbReference type="Gene3D" id="3.30.870.10">
    <property type="entry name" value="Endonuclease Chain A"/>
    <property type="match status" value="2"/>
</dbReference>
<keyword evidence="7" id="KW-0234">DNA repair</keyword>
<evidence type="ECO:0000256" key="6">
    <source>
        <dbReference type="ARBA" id="ARBA00022839"/>
    </source>
</evidence>
<dbReference type="EMBL" id="BSXT01001647">
    <property type="protein sequence ID" value="GMF44127.1"/>
    <property type="molecule type" value="Genomic_DNA"/>
</dbReference>
<dbReference type="GO" id="GO:0006281">
    <property type="term" value="P:DNA repair"/>
    <property type="evidence" value="ECO:0007669"/>
    <property type="project" value="UniProtKB-KW"/>
</dbReference>
<evidence type="ECO:0000256" key="8">
    <source>
        <dbReference type="ARBA" id="ARBA00023242"/>
    </source>
</evidence>
<dbReference type="PANTHER" id="PTHR12415">
    <property type="entry name" value="TYROSYL-DNA PHOSPHODIESTERASE 1"/>
    <property type="match status" value="1"/>
</dbReference>
<reference evidence="13" key="1">
    <citation type="submission" date="2023-04" db="EMBL/GenBank/DDBJ databases">
        <title>Phytophthora fragariaefolia NBRC 109709.</title>
        <authorList>
            <person name="Ichikawa N."/>
            <person name="Sato H."/>
            <person name="Tonouchi N."/>
        </authorList>
    </citation>
    <scope>NUCLEOTIDE SEQUENCE</scope>
    <source>
        <strain evidence="13">NBRC 109709</strain>
    </source>
</reference>
<evidence type="ECO:0000313" key="13">
    <source>
        <dbReference type="EMBL" id="GMF44127.1"/>
    </source>
</evidence>
<feature type="active site" description="Proton donor/acceptor" evidence="9">
    <location>
        <position position="147"/>
    </location>
</feature>
<keyword evidence="8" id="KW-0539">Nucleus</keyword>
<dbReference type="AlphaFoldDB" id="A0A9W6XPT5"/>
<keyword evidence="5" id="KW-0378">Hydrolase</keyword>
<protein>
    <submittedName>
        <fullName evidence="13">Unnamed protein product</fullName>
    </submittedName>
</protein>
<evidence type="ECO:0000256" key="5">
    <source>
        <dbReference type="ARBA" id="ARBA00022801"/>
    </source>
</evidence>
<dbReference type="GO" id="GO:0005634">
    <property type="term" value="C:nucleus"/>
    <property type="evidence" value="ECO:0007669"/>
    <property type="project" value="UniProtKB-SubCell"/>
</dbReference>
<feature type="binding site" evidence="10">
    <location>
        <position position="149"/>
    </location>
    <ligand>
        <name>substrate</name>
    </ligand>
</feature>
<keyword evidence="3" id="KW-0540">Nuclease</keyword>
<sequence>MLVALYPEKVRVAIFTANFLSNDWNTKTQGVWFQDFDLKVLDDSDDEAEKPDAAKLAGATNFEADLVQYLSSLGAPVKHFCGELRRFDFSTARVALIPSVPGVHKRAGWNSGRSIPCPLKNMKPFLHKYLRKWTPPAELHRQNAMPHIKSYARFNPSDETAGELDWAIMTSSNLSKAAWGALQKNKTQFMIRSYELGVMFLPQLLQPDATSPPVRLATIGSKAAEHSDVEASEIQPPELLPLPYGFPLATVVLPTDELVRVECAASMTVADLLATLENREATRKSIGAEMNRDEDHESCGDNNCDTDPATELSLGWRKTWLIRGKLTLVRLCSELKGDMVIADEVKELDILDFRYATPDTSGRIPGSNFQQSRAKISPIIRSPLPRMTEEILPMVTTLIPLCQVKQDQNDRIKPMRQTCSVGVEHPPTAMKKSQSEVRLNNLIRNSIVRQSALRRKGARKRPNSRDKRRRLLFTDFQERRQYIKVRKYAERILLQAGMQLIERIQLLQSDVRKLVFLLRDAILGGSALSAEDLLCLAKTMLNSFTHTNAGLRSDSPPVSEDAKETLVRKLSWDVAGNDGGVTIVLEGWVVTAEWGTFWRTQRKEYACLCDNHVLYFFSNRTHCADFVFDLGREREGTVSEASKRMLKDNSPLSQIDLSETDWTVRKSSSQGEDLNQPHRNAFAFFDSKGRMRLILDVITAVEATTWARLISAEISRNKMFARMRELNCTSTSTVNTEDEKSAKIMDPLTVWTEIMTHASATGEHNLLIIPLRSLYSQIDRLNGTARAERYKSWTLNQALKDLQRDRVKINGIHLAGASLEANILALTLEILSCSEQGNKNTVRISRAGEASTSVPSQVMEMIALKFARQVIICSSRTHGGGDILDTLHLLFGNERFCICPDAQSEPIKINIFKAARPGSTLSARITMKMIYRVIPTDSIGPMDDHVTTTVNGAVSVSVAEFSAGGGLGEIAEQSGHREIREFKIAGIYTQTLQCQFIETNGIEGCVQLQYAG</sequence>
<keyword evidence="4" id="KW-0227">DNA damage</keyword>
<dbReference type="OrthoDB" id="47785at2759"/>
<evidence type="ECO:0000313" key="14">
    <source>
        <dbReference type="Proteomes" id="UP001165121"/>
    </source>
</evidence>
<keyword evidence="6" id="KW-0269">Exonuclease</keyword>
<dbReference type="PROSITE" id="PS50003">
    <property type="entry name" value="PH_DOMAIN"/>
    <property type="match status" value="1"/>
</dbReference>
<organism evidence="13 14">
    <name type="scientific">Phytophthora fragariaefolia</name>
    <dbReference type="NCBI Taxonomy" id="1490495"/>
    <lineage>
        <taxon>Eukaryota</taxon>
        <taxon>Sar</taxon>
        <taxon>Stramenopiles</taxon>
        <taxon>Oomycota</taxon>
        <taxon>Peronosporomycetes</taxon>
        <taxon>Peronosporales</taxon>
        <taxon>Peronosporaceae</taxon>
        <taxon>Phytophthora</taxon>
    </lineage>
</organism>
<dbReference type="GO" id="GO:0003690">
    <property type="term" value="F:double-stranded DNA binding"/>
    <property type="evidence" value="ECO:0007669"/>
    <property type="project" value="TreeGrafter"/>
</dbReference>
<keyword evidence="14" id="KW-1185">Reference proteome</keyword>
<dbReference type="GO" id="GO:0003697">
    <property type="term" value="F:single-stranded DNA binding"/>
    <property type="evidence" value="ECO:0007669"/>
    <property type="project" value="TreeGrafter"/>
</dbReference>
<dbReference type="InterPro" id="IPR010347">
    <property type="entry name" value="Tdp1"/>
</dbReference>
<dbReference type="SUPFAM" id="SSF56024">
    <property type="entry name" value="Phospholipase D/nuclease"/>
    <property type="match status" value="1"/>
</dbReference>
<evidence type="ECO:0000256" key="9">
    <source>
        <dbReference type="PIRSR" id="PIRSR610347-1"/>
    </source>
</evidence>
<dbReference type="Proteomes" id="UP001165121">
    <property type="component" value="Unassembled WGS sequence"/>
</dbReference>